<feature type="coiled-coil region" evidence="1">
    <location>
        <begin position="30"/>
        <end position="78"/>
    </location>
</feature>
<gene>
    <name evidence="2" type="ORF">HELGO_WM10970</name>
</gene>
<reference evidence="2" key="1">
    <citation type="submission" date="2020-01" db="EMBL/GenBank/DDBJ databases">
        <authorList>
            <person name="Meier V. D."/>
            <person name="Meier V D."/>
        </authorList>
    </citation>
    <scope>NUCLEOTIDE SEQUENCE</scope>
    <source>
        <strain evidence="2">HLG_WM_MAG_07</strain>
    </source>
</reference>
<dbReference type="InterPro" id="IPR012662">
    <property type="entry name" value="CHP02449"/>
</dbReference>
<sequence length="78" mass="8923">MGMSEQTTDIRLKEHIGQLEQQLGDVLSLLEALSSENAVLKARENQLLKERSELHTKNDKVRSQVESMIQRLKTMEST</sequence>
<dbReference type="EMBL" id="CACVAY010000013">
    <property type="protein sequence ID" value="CAA6802987.1"/>
    <property type="molecule type" value="Genomic_DNA"/>
</dbReference>
<dbReference type="NCBIfam" id="TIGR02449">
    <property type="entry name" value="TIGR02449 family protein"/>
    <property type="match status" value="1"/>
</dbReference>
<evidence type="ECO:0000313" key="2">
    <source>
        <dbReference type="EMBL" id="CAA6802987.1"/>
    </source>
</evidence>
<organism evidence="2">
    <name type="scientific">uncultured Thiotrichaceae bacterium</name>
    <dbReference type="NCBI Taxonomy" id="298394"/>
    <lineage>
        <taxon>Bacteria</taxon>
        <taxon>Pseudomonadati</taxon>
        <taxon>Pseudomonadota</taxon>
        <taxon>Gammaproteobacteria</taxon>
        <taxon>Thiotrichales</taxon>
        <taxon>Thiotrichaceae</taxon>
        <taxon>environmental samples</taxon>
    </lineage>
</organism>
<dbReference type="AlphaFoldDB" id="A0A6S6SC93"/>
<name>A0A6S6SC93_9GAMM</name>
<evidence type="ECO:0000256" key="1">
    <source>
        <dbReference type="SAM" id="Coils"/>
    </source>
</evidence>
<proteinExistence type="predicted"/>
<evidence type="ECO:0008006" key="3">
    <source>
        <dbReference type="Google" id="ProtNLM"/>
    </source>
</evidence>
<accession>A0A6S6SC93</accession>
<protein>
    <recommendedName>
        <fullName evidence="3">TIGR02449 family protein</fullName>
    </recommendedName>
</protein>
<keyword evidence="1" id="KW-0175">Coiled coil</keyword>